<accession>A0ABY4PKS0</accession>
<dbReference type="Proteomes" id="UP000829992">
    <property type="component" value="Chromosome"/>
</dbReference>
<evidence type="ECO:0000313" key="2">
    <source>
        <dbReference type="Proteomes" id="UP000829992"/>
    </source>
</evidence>
<sequence>MTSGNAPYVPGPAGTRIVAAGVDWDAVKVVRSFGLQALDRIAEPGAVVVDPSAAAPAVYFFVHPGTTEGWDVPQSTALSATNHVTLPPEDRVMPPGPYWLTSPAQGRLHTDTALLRAALEHVTGPRPVWNPRMEHFA</sequence>
<gene>
    <name evidence="1" type="ORF">M4V62_03960</name>
</gene>
<organism evidence="1 2">
    <name type="scientific">Streptomyces durmitorensis</name>
    <dbReference type="NCBI Taxonomy" id="319947"/>
    <lineage>
        <taxon>Bacteria</taxon>
        <taxon>Bacillati</taxon>
        <taxon>Actinomycetota</taxon>
        <taxon>Actinomycetes</taxon>
        <taxon>Kitasatosporales</taxon>
        <taxon>Streptomycetaceae</taxon>
        <taxon>Streptomyces</taxon>
    </lineage>
</organism>
<reference evidence="1 2" key="1">
    <citation type="submission" date="2022-05" db="EMBL/GenBank/DDBJ databases">
        <authorList>
            <person name="Zhou X."/>
            <person name="Li K."/>
            <person name="Man Y."/>
        </authorList>
    </citation>
    <scope>NUCLEOTIDE SEQUENCE [LARGE SCALE GENOMIC DNA]</scope>
    <source>
        <strain evidence="1 2">MS405</strain>
    </source>
</reference>
<dbReference type="EMBL" id="CP097289">
    <property type="protein sequence ID" value="UQT54301.1"/>
    <property type="molecule type" value="Genomic_DNA"/>
</dbReference>
<proteinExistence type="predicted"/>
<keyword evidence="2" id="KW-1185">Reference proteome</keyword>
<dbReference type="RefSeq" id="WP_249585798.1">
    <property type="nucleotide sequence ID" value="NZ_BAAAQL010000002.1"/>
</dbReference>
<protein>
    <submittedName>
        <fullName evidence="1">Uncharacterized protein</fullName>
    </submittedName>
</protein>
<evidence type="ECO:0000313" key="1">
    <source>
        <dbReference type="EMBL" id="UQT54301.1"/>
    </source>
</evidence>
<name>A0ABY4PKS0_9ACTN</name>